<dbReference type="PANTHER" id="PTHR31793:SF37">
    <property type="entry name" value="ACYL-COA THIOESTER HYDROLASE YBGC"/>
    <property type="match status" value="1"/>
</dbReference>
<evidence type="ECO:0000259" key="3">
    <source>
        <dbReference type="Pfam" id="PF03061"/>
    </source>
</evidence>
<dbReference type="AlphaFoldDB" id="A0A6S6UAJ5"/>
<dbReference type="PIRSF" id="PIRSF003230">
    <property type="entry name" value="YbgC"/>
    <property type="match status" value="1"/>
</dbReference>
<protein>
    <submittedName>
        <fullName evidence="4">4-hydroxybenzoyl-CoA thioesterase family active site</fullName>
    </submittedName>
</protein>
<evidence type="ECO:0000313" key="4">
    <source>
        <dbReference type="EMBL" id="CAA6827287.1"/>
    </source>
</evidence>
<keyword evidence="2" id="KW-0378">Hydrolase</keyword>
<proteinExistence type="inferred from homology"/>
<gene>
    <name evidence="4" type="ORF">HELGO_WM1732</name>
</gene>
<dbReference type="InterPro" id="IPR029069">
    <property type="entry name" value="HotDog_dom_sf"/>
</dbReference>
<evidence type="ECO:0000256" key="2">
    <source>
        <dbReference type="ARBA" id="ARBA00022801"/>
    </source>
</evidence>
<reference evidence="4" key="1">
    <citation type="submission" date="2020-01" db="EMBL/GenBank/DDBJ databases">
        <authorList>
            <person name="Meier V. D."/>
            <person name="Meier V D."/>
        </authorList>
    </citation>
    <scope>NUCLEOTIDE SEQUENCE</scope>
    <source>
        <strain evidence="4">HLG_WM_MAG_01</strain>
    </source>
</reference>
<dbReference type="Gene3D" id="3.10.129.10">
    <property type="entry name" value="Hotdog Thioesterase"/>
    <property type="match status" value="1"/>
</dbReference>
<sequence length="127" mass="14895">MQIRIYYEDTDAGGITYHANYIKFCERARSEYLLKQDIMPGGSDFGFVVRHMEVDYYATSTLGDILEVKSKILRMKNSSLLVSHKIYKEKTKIFSMNLSLVYVEKGTPKRIPEYFRKLFSECTYNDC</sequence>
<dbReference type="NCBIfam" id="TIGR00051">
    <property type="entry name" value="YbgC/FadM family acyl-CoA thioesterase"/>
    <property type="match status" value="1"/>
</dbReference>
<dbReference type="InterPro" id="IPR050563">
    <property type="entry name" value="4-hydroxybenzoyl-CoA_TE"/>
</dbReference>
<dbReference type="SUPFAM" id="SSF54637">
    <property type="entry name" value="Thioesterase/thiol ester dehydrase-isomerase"/>
    <property type="match status" value="1"/>
</dbReference>
<dbReference type="GO" id="GO:0047617">
    <property type="term" value="F:fatty acyl-CoA hydrolase activity"/>
    <property type="evidence" value="ECO:0007669"/>
    <property type="project" value="TreeGrafter"/>
</dbReference>
<accession>A0A6S6UAJ5</accession>
<feature type="domain" description="Thioesterase" evidence="3">
    <location>
        <begin position="13"/>
        <end position="92"/>
    </location>
</feature>
<dbReference type="InterPro" id="IPR006684">
    <property type="entry name" value="YbgC/YbaW"/>
</dbReference>
<dbReference type="Pfam" id="PF03061">
    <property type="entry name" value="4HBT"/>
    <property type="match status" value="1"/>
</dbReference>
<dbReference type="CDD" id="cd00586">
    <property type="entry name" value="4HBT"/>
    <property type="match status" value="1"/>
</dbReference>
<organism evidence="4">
    <name type="scientific">uncultured Sulfurovum sp</name>
    <dbReference type="NCBI Taxonomy" id="269237"/>
    <lineage>
        <taxon>Bacteria</taxon>
        <taxon>Pseudomonadati</taxon>
        <taxon>Campylobacterota</taxon>
        <taxon>Epsilonproteobacteria</taxon>
        <taxon>Campylobacterales</taxon>
        <taxon>Sulfurovaceae</taxon>
        <taxon>Sulfurovum</taxon>
        <taxon>environmental samples</taxon>
    </lineage>
</organism>
<name>A0A6S6UAJ5_9BACT</name>
<dbReference type="InterPro" id="IPR006683">
    <property type="entry name" value="Thioestr_dom"/>
</dbReference>
<evidence type="ECO:0000256" key="1">
    <source>
        <dbReference type="ARBA" id="ARBA00005953"/>
    </source>
</evidence>
<dbReference type="EMBL" id="CACVAS010000147">
    <property type="protein sequence ID" value="CAA6827287.1"/>
    <property type="molecule type" value="Genomic_DNA"/>
</dbReference>
<comment type="similarity">
    <text evidence="1">Belongs to the 4-hydroxybenzoyl-CoA thioesterase family.</text>
</comment>
<dbReference type="PANTHER" id="PTHR31793">
    <property type="entry name" value="4-HYDROXYBENZOYL-COA THIOESTERASE FAMILY MEMBER"/>
    <property type="match status" value="1"/>
</dbReference>